<dbReference type="SMART" id="SM00642">
    <property type="entry name" value="Aamy"/>
    <property type="match status" value="1"/>
</dbReference>
<dbReference type="InterPro" id="IPR004193">
    <property type="entry name" value="Glyco_hydro_13_N"/>
</dbReference>
<sequence length="728" mass="80735">MIPDRLFSGQPYPLGATWDGLGTNFAVFSANATAIDLCIFDPSGKREIARLRLPECTNEVWHGYLPDVHPGLLYGYRAHGPYQPHHGHRFNPNKLLLDPYAKQLQGALRWSDALFGYRLNSNREDLSFDRRDSAAGMPKCVVVNDHFDWNEDRRPARPWSDTVIYEAHLRGISASRAEVLPPQRGTFAALAHPAFIDHLLAIGVTALELMPVHAFLQDRFLVEKRLRNYWGYSTLSFFAPEPSYLAQGSVPATNASLSTLPPLNEMRVAIRKLHAAGIEVILDVVYNHTCEGSGLGPTLSWRGLDNASYYRLVPGDERRHIDDTGCGNTVNISHPRVLQMVMDSLRYWAEAFRIDGFRFDLGVTLGREGTGFDPGSGFFDAIQQDPVLSRLKLISEPWDLGPGGYQLGCHPPGFGEWNDRFRDGARRLWRGDPGQRPEFAARLTGSADLFQRRHRRPWASINYIASHDGFTATDLVTYCHKHNAANGEDNRDGHNENCSANWGVEGPSDDPAIVQRRSRVLRAILAMPFVSLGTPMLAAGDEFGRSQHGNNNAYCQDNSLSWVDWQAAAGAEQRALTTFVAELAALRRAYPVLRDPHFLTGTHALAPGLHDVAWFDDQGQTMTIDAWNDATGRTLICRRVGASASGRLDVLLLLFNASDADGVFTLPPPAYDWRIVLDTAEPPRSRADSPAWAPPVDNTCFMHAHALTILAARAVRPAAQTMPGVTNP</sequence>
<dbReference type="Proteomes" id="UP001082899">
    <property type="component" value="Unassembled WGS sequence"/>
</dbReference>
<dbReference type="Pfam" id="PF02922">
    <property type="entry name" value="CBM_48"/>
    <property type="match status" value="1"/>
</dbReference>
<comment type="caution">
    <text evidence="5">The sequence shown here is derived from an EMBL/GenBank/DDBJ whole genome shotgun (WGS) entry which is preliminary data.</text>
</comment>
<dbReference type="InterPro" id="IPR017853">
    <property type="entry name" value="GH"/>
</dbReference>
<proteinExistence type="inferred from homology"/>
<evidence type="ECO:0000256" key="1">
    <source>
        <dbReference type="ARBA" id="ARBA00008061"/>
    </source>
</evidence>
<dbReference type="EMBL" id="JAPMXC010000001">
    <property type="protein sequence ID" value="MCY0386433.1"/>
    <property type="molecule type" value="Genomic_DNA"/>
</dbReference>
<evidence type="ECO:0000256" key="2">
    <source>
        <dbReference type="ARBA" id="ARBA00022801"/>
    </source>
</evidence>
<keyword evidence="2" id="KW-0378">Hydrolase</keyword>
<evidence type="ECO:0000313" key="5">
    <source>
        <dbReference type="EMBL" id="MCY0386433.1"/>
    </source>
</evidence>
<protein>
    <submittedName>
        <fullName evidence="5">Glycogen debranching protein GlgX</fullName>
    </submittedName>
</protein>
<name>A0ABT3ZKF3_9BURK</name>
<dbReference type="InterPro" id="IPR011837">
    <property type="entry name" value="Glycogen_debranch_GlgX"/>
</dbReference>
<dbReference type="RefSeq" id="WP_267845844.1">
    <property type="nucleotide sequence ID" value="NZ_JAPMXC010000001.1"/>
</dbReference>
<dbReference type="InterPro" id="IPR014756">
    <property type="entry name" value="Ig_E-set"/>
</dbReference>
<dbReference type="PANTHER" id="PTHR43002">
    <property type="entry name" value="GLYCOGEN DEBRANCHING ENZYME"/>
    <property type="match status" value="1"/>
</dbReference>
<dbReference type="Gene3D" id="3.20.20.80">
    <property type="entry name" value="Glycosidases"/>
    <property type="match status" value="1"/>
</dbReference>
<dbReference type="CDD" id="cd02856">
    <property type="entry name" value="E_set_GDE_Isoamylase_N"/>
    <property type="match status" value="1"/>
</dbReference>
<organism evidence="5 6">
    <name type="scientific">Robbsia betulipollinis</name>
    <dbReference type="NCBI Taxonomy" id="2981849"/>
    <lineage>
        <taxon>Bacteria</taxon>
        <taxon>Pseudomonadati</taxon>
        <taxon>Pseudomonadota</taxon>
        <taxon>Betaproteobacteria</taxon>
        <taxon>Burkholderiales</taxon>
        <taxon>Burkholderiaceae</taxon>
        <taxon>Robbsia</taxon>
    </lineage>
</organism>
<dbReference type="SUPFAM" id="SSF51011">
    <property type="entry name" value="Glycosyl hydrolase domain"/>
    <property type="match status" value="1"/>
</dbReference>
<dbReference type="InterPro" id="IPR013780">
    <property type="entry name" value="Glyco_hydro_b"/>
</dbReference>
<dbReference type="InterPro" id="IPR006047">
    <property type="entry name" value="GH13_cat_dom"/>
</dbReference>
<evidence type="ECO:0000256" key="3">
    <source>
        <dbReference type="ARBA" id="ARBA00023295"/>
    </source>
</evidence>
<dbReference type="InterPro" id="IPR013783">
    <property type="entry name" value="Ig-like_fold"/>
</dbReference>
<dbReference type="Gene3D" id="2.60.40.1180">
    <property type="entry name" value="Golgi alpha-mannosidase II"/>
    <property type="match status" value="1"/>
</dbReference>
<evidence type="ECO:0000259" key="4">
    <source>
        <dbReference type="SMART" id="SM00642"/>
    </source>
</evidence>
<dbReference type="InterPro" id="IPR044505">
    <property type="entry name" value="GlgX_Isoamylase_N_E_set"/>
</dbReference>
<keyword evidence="6" id="KW-1185">Reference proteome</keyword>
<comment type="similarity">
    <text evidence="1">Belongs to the glycosyl hydrolase 13 family.</text>
</comment>
<feature type="domain" description="Glycosyl hydrolase family 13 catalytic" evidence="4">
    <location>
        <begin position="162"/>
        <end position="587"/>
    </location>
</feature>
<evidence type="ECO:0000313" key="6">
    <source>
        <dbReference type="Proteomes" id="UP001082899"/>
    </source>
</evidence>
<dbReference type="NCBIfam" id="TIGR02100">
    <property type="entry name" value="glgX_debranch"/>
    <property type="match status" value="1"/>
</dbReference>
<keyword evidence="3" id="KW-0326">Glycosidase</keyword>
<reference evidence="5" key="1">
    <citation type="submission" date="2022-11" db="EMBL/GenBank/DDBJ databases">
        <title>Robbsia betulipollinis sp. nov., isolated from pollen of birch (Betula pendula).</title>
        <authorList>
            <person name="Shi H."/>
            <person name="Ambika Manirajan B."/>
            <person name="Ratering S."/>
            <person name="Geissler-Plaum R."/>
            <person name="Schnell S."/>
        </authorList>
    </citation>
    <scope>NUCLEOTIDE SEQUENCE</scope>
    <source>
        <strain evidence="5">Bb-Pol-6</strain>
    </source>
</reference>
<accession>A0ABT3ZKF3</accession>
<gene>
    <name evidence="5" type="primary">glgX</name>
    <name evidence="5" type="ORF">OVY01_04090</name>
</gene>
<dbReference type="CDD" id="cd11326">
    <property type="entry name" value="AmyAc_Glg_debranch"/>
    <property type="match status" value="1"/>
</dbReference>
<dbReference type="SUPFAM" id="SSF81296">
    <property type="entry name" value="E set domains"/>
    <property type="match status" value="1"/>
</dbReference>
<dbReference type="SUPFAM" id="SSF51445">
    <property type="entry name" value="(Trans)glycosidases"/>
    <property type="match status" value="1"/>
</dbReference>
<dbReference type="Gene3D" id="2.60.40.10">
    <property type="entry name" value="Immunoglobulins"/>
    <property type="match status" value="1"/>
</dbReference>